<dbReference type="WBParaSite" id="PSAMB.scaffold8494size6167.g31461.t1">
    <property type="protein sequence ID" value="PSAMB.scaffold8494size6167.g31461.t1"/>
    <property type="gene ID" value="PSAMB.scaffold8494size6167.g31461"/>
</dbReference>
<proteinExistence type="predicted"/>
<accession>A0A914XLW3</accession>
<evidence type="ECO:0000313" key="2">
    <source>
        <dbReference type="WBParaSite" id="PSAMB.scaffold8494size6167.g31461.t1"/>
    </source>
</evidence>
<protein>
    <submittedName>
        <fullName evidence="2">Uncharacterized protein</fullName>
    </submittedName>
</protein>
<dbReference type="AlphaFoldDB" id="A0A914XLW3"/>
<keyword evidence="1" id="KW-1185">Reference proteome</keyword>
<dbReference type="Proteomes" id="UP000887566">
    <property type="component" value="Unplaced"/>
</dbReference>
<reference evidence="2" key="1">
    <citation type="submission" date="2022-11" db="UniProtKB">
        <authorList>
            <consortium name="WormBaseParasite"/>
        </authorList>
    </citation>
    <scope>IDENTIFICATION</scope>
</reference>
<sequence length="116" mass="13670">MEHEFEECDRLRNEYNDMLVYYNEPSDLLSNELQHVYDNSAPPNPLMEMGHSIICDKWLAKEIILRQKVVESINLLLQCVEDVHSCLKIWKEKQMRALIGFTFPEKDTELAAIDLE</sequence>
<organism evidence="1 2">
    <name type="scientific">Plectus sambesii</name>
    <dbReference type="NCBI Taxonomy" id="2011161"/>
    <lineage>
        <taxon>Eukaryota</taxon>
        <taxon>Metazoa</taxon>
        <taxon>Ecdysozoa</taxon>
        <taxon>Nematoda</taxon>
        <taxon>Chromadorea</taxon>
        <taxon>Plectida</taxon>
        <taxon>Plectina</taxon>
        <taxon>Plectoidea</taxon>
        <taxon>Plectidae</taxon>
        <taxon>Plectus</taxon>
    </lineage>
</organism>
<evidence type="ECO:0000313" key="1">
    <source>
        <dbReference type="Proteomes" id="UP000887566"/>
    </source>
</evidence>
<name>A0A914XLW3_9BILA</name>